<comment type="caution">
    <text evidence="2">The sequence shown here is derived from an EMBL/GenBank/DDBJ whole genome shotgun (WGS) entry which is preliminary data.</text>
</comment>
<evidence type="ECO:0000313" key="2">
    <source>
        <dbReference type="EMBL" id="MPM52996.1"/>
    </source>
</evidence>
<feature type="region of interest" description="Disordered" evidence="1">
    <location>
        <begin position="98"/>
        <end position="128"/>
    </location>
</feature>
<proteinExistence type="predicted"/>
<gene>
    <name evidence="2" type="ORF">SDC9_99760</name>
</gene>
<sequence>MLSRVLGSASIIAARESSQPIAAFGCELRIATASDAALGSRVQRNSSAGGRPSSAAACSRLWSAVRVLPSQNPPDSTPPADSPVAAARPLARIIAVSGSSQPRMGDQRSPAGMPSARCCGSNTATGPPLRRRARRVAVRLSGLVLVVTTAPGASRIALMTTCRPLPERGGPISRIESSTDAQTFVPRLVPRR</sequence>
<protein>
    <submittedName>
        <fullName evidence="2">Uncharacterized protein</fullName>
    </submittedName>
</protein>
<reference evidence="2" key="1">
    <citation type="submission" date="2019-08" db="EMBL/GenBank/DDBJ databases">
        <authorList>
            <person name="Kucharzyk K."/>
            <person name="Murdoch R.W."/>
            <person name="Higgins S."/>
            <person name="Loffler F."/>
        </authorList>
    </citation>
    <scope>NUCLEOTIDE SEQUENCE</scope>
</reference>
<organism evidence="2">
    <name type="scientific">bioreactor metagenome</name>
    <dbReference type="NCBI Taxonomy" id="1076179"/>
    <lineage>
        <taxon>unclassified sequences</taxon>
        <taxon>metagenomes</taxon>
        <taxon>ecological metagenomes</taxon>
    </lineage>
</organism>
<dbReference type="EMBL" id="VSSQ01014124">
    <property type="protein sequence ID" value="MPM52996.1"/>
    <property type="molecule type" value="Genomic_DNA"/>
</dbReference>
<name>A0A645AJ84_9ZZZZ</name>
<dbReference type="AlphaFoldDB" id="A0A645AJ84"/>
<accession>A0A645AJ84</accession>
<evidence type="ECO:0000256" key="1">
    <source>
        <dbReference type="SAM" id="MobiDB-lite"/>
    </source>
</evidence>